<protein>
    <submittedName>
        <fullName evidence="1">Uncharacterized protein</fullName>
    </submittedName>
</protein>
<dbReference type="AlphaFoldDB" id="A0A7J3M149"/>
<organism evidence="1">
    <name type="scientific">Archaeoglobus fulgidus</name>
    <dbReference type="NCBI Taxonomy" id="2234"/>
    <lineage>
        <taxon>Archaea</taxon>
        <taxon>Methanobacteriati</taxon>
        <taxon>Methanobacteriota</taxon>
        <taxon>Archaeoglobi</taxon>
        <taxon>Archaeoglobales</taxon>
        <taxon>Archaeoglobaceae</taxon>
        <taxon>Archaeoglobus</taxon>
    </lineage>
</organism>
<sequence length="68" mass="8109">MKDLIESNFSRNVKIVEMTSEKIVFQVVNPDEKDRGKKMLKMIRTLVDRYFDSREKFVLSLKKNIEKA</sequence>
<dbReference type="EMBL" id="DSYZ01000067">
    <property type="protein sequence ID" value="HGT82656.1"/>
    <property type="molecule type" value="Genomic_DNA"/>
</dbReference>
<reference evidence="1" key="1">
    <citation type="journal article" date="2020" name="mSystems">
        <title>Genome- and Community-Level Interaction Insights into Carbon Utilization and Element Cycling Functions of Hydrothermarchaeota in Hydrothermal Sediment.</title>
        <authorList>
            <person name="Zhou Z."/>
            <person name="Liu Y."/>
            <person name="Xu W."/>
            <person name="Pan J."/>
            <person name="Luo Z.H."/>
            <person name="Li M."/>
        </authorList>
    </citation>
    <scope>NUCLEOTIDE SEQUENCE [LARGE SCALE GENOMIC DNA]</scope>
    <source>
        <strain evidence="1">SpSt-587</strain>
    </source>
</reference>
<name>A0A7J3M149_ARCFL</name>
<proteinExistence type="predicted"/>
<comment type="caution">
    <text evidence="1">The sequence shown here is derived from an EMBL/GenBank/DDBJ whole genome shotgun (WGS) entry which is preliminary data.</text>
</comment>
<accession>A0A7J3M149</accession>
<gene>
    <name evidence="1" type="ORF">ENT52_02905</name>
</gene>
<evidence type="ECO:0000313" key="1">
    <source>
        <dbReference type="EMBL" id="HGT82656.1"/>
    </source>
</evidence>